<dbReference type="PANTHER" id="PTHR10796:SF130">
    <property type="entry name" value="PATCHED DOMAIN-CONTAINING PROTEIN 3-LIKE PROTEIN"/>
    <property type="match status" value="1"/>
</dbReference>
<dbReference type="GO" id="GO:0016020">
    <property type="term" value="C:membrane"/>
    <property type="evidence" value="ECO:0007669"/>
    <property type="project" value="TreeGrafter"/>
</dbReference>
<feature type="signal peptide" evidence="4">
    <location>
        <begin position="1"/>
        <end position="21"/>
    </location>
</feature>
<feature type="transmembrane region" description="Helical" evidence="3">
    <location>
        <begin position="1028"/>
        <end position="1047"/>
    </location>
</feature>
<dbReference type="PANTHER" id="PTHR10796">
    <property type="entry name" value="PATCHED-RELATED"/>
    <property type="match status" value="1"/>
</dbReference>
<keyword evidence="3" id="KW-1133">Transmembrane helix</keyword>
<proteinExistence type="inferred from homology"/>
<feature type="transmembrane region" description="Helical" evidence="3">
    <location>
        <begin position="919"/>
        <end position="938"/>
    </location>
</feature>
<feature type="transmembrane region" description="Helical" evidence="3">
    <location>
        <begin position="445"/>
        <end position="466"/>
    </location>
</feature>
<feature type="transmembrane region" description="Helical" evidence="3">
    <location>
        <begin position="1371"/>
        <end position="1394"/>
    </location>
</feature>
<accession>A0A9W7A0K5</accession>
<dbReference type="Pfam" id="PF22314">
    <property type="entry name" value="NPC1_MLD"/>
    <property type="match status" value="1"/>
</dbReference>
<feature type="region of interest" description="Disordered" evidence="2">
    <location>
        <begin position="124"/>
        <end position="163"/>
    </location>
</feature>
<dbReference type="Pfam" id="PF12349">
    <property type="entry name" value="Sterol-sensing"/>
    <property type="match status" value="1"/>
</dbReference>
<dbReference type="Gene3D" id="1.20.1640.10">
    <property type="entry name" value="Multidrug efflux transporter AcrB transmembrane domain"/>
    <property type="match status" value="2"/>
</dbReference>
<evidence type="ECO:0000259" key="5">
    <source>
        <dbReference type="PROSITE" id="PS50156"/>
    </source>
</evidence>
<dbReference type="SUPFAM" id="SSF82866">
    <property type="entry name" value="Multidrug efflux transporter AcrB transmembrane domain"/>
    <property type="match status" value="2"/>
</dbReference>
<evidence type="ECO:0000256" key="2">
    <source>
        <dbReference type="SAM" id="MobiDB-lite"/>
    </source>
</evidence>
<dbReference type="InterPro" id="IPR051697">
    <property type="entry name" value="Patched_domain-protein"/>
</dbReference>
<sequence>MTILSLACGILALWQVQHVYSIAPNSPTEGPTLPGVDMMDELLKHAVLVSEDMSGRRELNSNSGEEESRSRSSSSDWTGTAECSSFPHETPETYSEAYTPFDVTEYSFAYQACKTTIFLNKNNNNEDDDSYADGGNNDDDNNNDDSYIDNDDNGDDIEGGNRRRLDGYYTSSSSFSINNRVNFLLSPSTSCSSFSGANSGVYSINLSSYISIFQSHWENKLTSICSQCTLFSCGHNPSKDFATFCKLCKTYCAHTSSNSFSPPSHSSLPTVCTAVPYSDYYSGPTCKSGKIVMGIFEDSDCTTPVERSTSSSVLSDLGYSMALLEYMSDKKTCYDCTVGTYNSNTYRSNKNRFRQSQSKIFEGLLTLSLCKNLYIDSSILKCEKIVPGVSYCSTKEKITNASVCRNEEKATALIYRILNTVTTFGSSKLKSTSYKPQNRTGYPSLAIITSIIVIPLTFVLLMYAFFLKVHLGEWKRPNLFKWLFQKLKWLSLKLYKVYSASGVRNSARGSNFNNFSSTAHLSRSPLKPNTKLTAIANIMCNPSVEPTKTHADSEGPRTFLEGISDSVDHVLSSSFGSLGHALGMKPKSFMFLSLVVTFACTMGFRDFTSENRSEKLWIPQGTQAQTDQAKYAANYPKPFRIDYIIGVPTSSGNMITKENLLSLMDVHDNVEAASVTVEDDDWNLNSLCFQVSGDGHPCLINSILQYWNYDKATLEADADIQQTLTDNATEEDLQSFLSGYSKDATSGDYSASGAKITYFLENRQVVIKGDYQDLPASEWEGKFLEVGEACTAGLTCYRFAERSFSDEFGGAIGGDVVLMNIGFLIIIVYLCLNLGKCGDKISSRLALSMMSVLAVGMSIAASMGLSQMFNWPYTPVHTVLPFVLLGLGVDDSFVIMNSYRQSNPDDPIAKRMKESMSHAGVSITVTSMTDFVAFIISTSTSLPALASFCFYAATGILFLFLFQCIFFGAYIVIDDRRQAARRMDCCCCFKVAENSELDKKRDAFEKSPGAVSDFMKNKYGPFIVNKNVGIVVTVVSMAMLGLGAYGASKLEVESNQLSFVPDNSYIQDTFRENDALFGGSPKSVSLVLEDFDYFAKQSSIKALKTTYDGKAHLLTTSDPNNYDSWYDSYVDYVAAACYGGCAGSNSLDSDGLPNDETQFYDNLESFLAGAGARYSGSVFFNTRTDIKTSKIDLRFDPAINDVAKLEVEAMTQIRALTATLDIDAYPYTFNFLDWETYIVIEDEMISNVGLCMAAVFVITLILIAHPLTAGLVFICVGCAIVEILGAMYFWGLVIDNVSVINLTLAVGLAVDYSAHVGHCFMLKPGNNRGERVIDTLTDIGAAVLQGAISTFLAVVVLSGSGSYVFRVLFKQFFLTCVFGVANGMIFLPVLLSWVGPRAYSNAGKVSHGATEMVSHGATEMVSVDKEIEI</sequence>
<keyword evidence="3" id="KW-0472">Membrane</keyword>
<dbReference type="InterPro" id="IPR053956">
    <property type="entry name" value="NPC1_MLD"/>
</dbReference>
<feature type="compositionally biased region" description="Acidic residues" evidence="2">
    <location>
        <begin position="125"/>
        <end position="158"/>
    </location>
</feature>
<feature type="transmembrane region" description="Helical" evidence="3">
    <location>
        <begin position="878"/>
        <end position="899"/>
    </location>
</feature>
<evidence type="ECO:0000256" key="4">
    <source>
        <dbReference type="SAM" id="SignalP"/>
    </source>
</evidence>
<keyword evidence="4" id="KW-0732">Signal</keyword>
<feature type="region of interest" description="Disordered" evidence="2">
    <location>
        <begin position="53"/>
        <end position="92"/>
    </location>
</feature>
<evidence type="ECO:0000256" key="1">
    <source>
        <dbReference type="ARBA" id="ARBA00005585"/>
    </source>
</evidence>
<dbReference type="PROSITE" id="PS50156">
    <property type="entry name" value="SSD"/>
    <property type="match status" value="1"/>
</dbReference>
<feature type="transmembrane region" description="Helical" evidence="3">
    <location>
        <begin position="1342"/>
        <end position="1365"/>
    </location>
</feature>
<evidence type="ECO:0000313" key="6">
    <source>
        <dbReference type="EMBL" id="GMH59215.1"/>
    </source>
</evidence>
<dbReference type="InterPro" id="IPR000731">
    <property type="entry name" value="SSD"/>
</dbReference>
<feature type="transmembrane region" description="Helical" evidence="3">
    <location>
        <begin position="808"/>
        <end position="832"/>
    </location>
</feature>
<dbReference type="EMBL" id="BRXZ01000984">
    <property type="protein sequence ID" value="GMH59215.1"/>
    <property type="molecule type" value="Genomic_DNA"/>
</dbReference>
<evidence type="ECO:0000256" key="3">
    <source>
        <dbReference type="SAM" id="Phobius"/>
    </source>
</evidence>
<keyword evidence="7" id="KW-1185">Reference proteome</keyword>
<dbReference type="InterPro" id="IPR053958">
    <property type="entry name" value="HMGCR/SNAP/NPC1-like_SSD"/>
</dbReference>
<feature type="transmembrane region" description="Helical" evidence="3">
    <location>
        <begin position="950"/>
        <end position="973"/>
    </location>
</feature>
<dbReference type="Proteomes" id="UP001165082">
    <property type="component" value="Unassembled WGS sequence"/>
</dbReference>
<reference evidence="6" key="1">
    <citation type="submission" date="2022-07" db="EMBL/GenBank/DDBJ databases">
        <title>Genome analysis of Parmales, a sister group of diatoms, reveals the evolutionary specialization of diatoms from phago-mixotrophs to photoautotrophs.</title>
        <authorList>
            <person name="Ban H."/>
            <person name="Sato S."/>
            <person name="Yoshikawa S."/>
            <person name="Kazumasa Y."/>
            <person name="Nakamura Y."/>
            <person name="Ichinomiya M."/>
            <person name="Saitoh K."/>
            <person name="Sato N."/>
            <person name="Blanc-Mathieu R."/>
            <person name="Endo H."/>
            <person name="Kuwata A."/>
            <person name="Ogata H."/>
        </authorList>
    </citation>
    <scope>NUCLEOTIDE SEQUENCE</scope>
</reference>
<comment type="similarity">
    <text evidence="1">Belongs to the patched family.</text>
</comment>
<dbReference type="OrthoDB" id="6510177at2759"/>
<feature type="transmembrane region" description="Helical" evidence="3">
    <location>
        <begin position="1299"/>
        <end position="1321"/>
    </location>
</feature>
<evidence type="ECO:0000313" key="7">
    <source>
        <dbReference type="Proteomes" id="UP001165082"/>
    </source>
</evidence>
<feature type="transmembrane region" description="Helical" evidence="3">
    <location>
        <begin position="588"/>
        <end position="604"/>
    </location>
</feature>
<protein>
    <recommendedName>
        <fullName evidence="5">SSD domain-containing protein</fullName>
    </recommendedName>
</protein>
<gene>
    <name evidence="6" type="ORF">TrRE_jg3127</name>
</gene>
<organism evidence="6 7">
    <name type="scientific">Triparma retinervis</name>
    <dbReference type="NCBI Taxonomy" id="2557542"/>
    <lineage>
        <taxon>Eukaryota</taxon>
        <taxon>Sar</taxon>
        <taxon>Stramenopiles</taxon>
        <taxon>Ochrophyta</taxon>
        <taxon>Bolidophyceae</taxon>
        <taxon>Parmales</taxon>
        <taxon>Triparmaceae</taxon>
        <taxon>Triparma</taxon>
    </lineage>
</organism>
<feature type="chain" id="PRO_5040833251" description="SSD domain-containing protein" evidence="4">
    <location>
        <begin position="22"/>
        <end position="1429"/>
    </location>
</feature>
<keyword evidence="3" id="KW-0812">Transmembrane</keyword>
<feature type="transmembrane region" description="Helical" evidence="3">
    <location>
        <begin position="844"/>
        <end position="866"/>
    </location>
</feature>
<name>A0A9W7A0K5_9STRA</name>
<comment type="caution">
    <text evidence="6">The sequence shown here is derived from an EMBL/GenBank/DDBJ whole genome shotgun (WGS) entry which is preliminary data.</text>
</comment>
<feature type="domain" description="SSD" evidence="5">
    <location>
        <begin position="815"/>
        <end position="973"/>
    </location>
</feature>